<evidence type="ECO:0000313" key="5">
    <source>
        <dbReference type="Proteomes" id="UP000678513"/>
    </source>
</evidence>
<proteinExistence type="inferred from homology"/>
<gene>
    <name evidence="4" type="ORF">J5A65_10195</name>
</gene>
<dbReference type="InterPro" id="IPR046348">
    <property type="entry name" value="SIS_dom_sf"/>
</dbReference>
<evidence type="ECO:0000313" key="4">
    <source>
        <dbReference type="EMBL" id="QUC07305.1"/>
    </source>
</evidence>
<name>A0ABX7Y358_9ACTN</name>
<feature type="domain" description="Bifunctional glucose-6-phosphate/mannose-6-phosphate isomerase C-terminal" evidence="3">
    <location>
        <begin position="192"/>
        <end position="335"/>
    </location>
</feature>
<dbReference type="Proteomes" id="UP000678513">
    <property type="component" value="Chromosome"/>
</dbReference>
<organism evidence="4 5">
    <name type="scientific">Arachnia rubra</name>
    <dbReference type="NCBI Taxonomy" id="1547448"/>
    <lineage>
        <taxon>Bacteria</taxon>
        <taxon>Bacillati</taxon>
        <taxon>Actinomycetota</taxon>
        <taxon>Actinomycetes</taxon>
        <taxon>Propionibacteriales</taxon>
        <taxon>Propionibacteriaceae</taxon>
        <taxon>Arachnia</taxon>
    </lineage>
</organism>
<dbReference type="RefSeq" id="WP_212321684.1">
    <property type="nucleotide sequence ID" value="NZ_AP024463.1"/>
</dbReference>
<sequence>MSQRWFDDARLEADDLVDNDSLWWLASAGARIRWAALSEPVGRLARADRPRGVLVLGAEARLVRAVLEPTCPVPFTAWPGPALPAWLGPLDLVVALGSHDAPAWEVRCLAEAVRRGATIIAAAPAESALAAAGAGPLTTHLPTPHDDPMAAAIAVLALLGQLELGPAVDVELAAAAADSVAARCSPGRPLGDNPGKDLAVGLADSFPLVWGGTTLAGRASRRIAETLRRASGRLALAADAEELEAVLCNSPRRDVFTDPFEQQAESYPALLLLDADQVPEPMTETARRLTRLANDIGVRVCHITSGLAELGASDVERYVTLLLQGRYAATYLGIGLGGTQA</sequence>
<dbReference type="Gene3D" id="3.40.50.10490">
    <property type="entry name" value="Glucose-6-phosphate isomerase like protein, domain 1"/>
    <property type="match status" value="1"/>
</dbReference>
<dbReference type="EMBL" id="CP072384">
    <property type="protein sequence ID" value="QUC07305.1"/>
    <property type="molecule type" value="Genomic_DNA"/>
</dbReference>
<evidence type="ECO:0000256" key="1">
    <source>
        <dbReference type="ARBA" id="ARBA00010523"/>
    </source>
</evidence>
<keyword evidence="2" id="KW-0413">Isomerase</keyword>
<evidence type="ECO:0000256" key="2">
    <source>
        <dbReference type="ARBA" id="ARBA00023235"/>
    </source>
</evidence>
<evidence type="ECO:0000259" key="3">
    <source>
        <dbReference type="Pfam" id="PF10432"/>
    </source>
</evidence>
<dbReference type="Pfam" id="PF10432">
    <property type="entry name" value="bact-PGI_C"/>
    <property type="match status" value="1"/>
</dbReference>
<reference evidence="4 5" key="1">
    <citation type="submission" date="2021-03" db="EMBL/GenBank/DDBJ databases">
        <title>Human Oral Microbial Genomes.</title>
        <authorList>
            <person name="Johnston C.D."/>
            <person name="Chen T."/>
            <person name="Dewhirst F.E."/>
        </authorList>
    </citation>
    <scope>NUCLEOTIDE SEQUENCE [LARGE SCALE GENOMIC DNA]</scope>
    <source>
        <strain evidence="4 5">DSMZ 100122</strain>
    </source>
</reference>
<dbReference type="SUPFAM" id="SSF53697">
    <property type="entry name" value="SIS domain"/>
    <property type="match status" value="1"/>
</dbReference>
<comment type="similarity">
    <text evidence="1">Belongs to the PGI/PMI family.</text>
</comment>
<protein>
    <recommendedName>
        <fullName evidence="3">Bifunctional glucose-6-phosphate/mannose-6-phosphate isomerase C-terminal domain-containing protein</fullName>
    </recommendedName>
</protein>
<accession>A0ABX7Y358</accession>
<keyword evidence="5" id="KW-1185">Reference proteome</keyword>
<dbReference type="InterPro" id="IPR019490">
    <property type="entry name" value="Glu6P/Mann6P_isomerase_C"/>
</dbReference>